<dbReference type="PROSITE" id="PS51384">
    <property type="entry name" value="FAD_FR"/>
    <property type="match status" value="1"/>
</dbReference>
<feature type="transmembrane region" description="Helical" evidence="9">
    <location>
        <begin position="111"/>
        <end position="133"/>
    </location>
</feature>
<dbReference type="Gene3D" id="3.40.50.80">
    <property type="entry name" value="Nucleotide-binding domain of ferredoxin-NADP reductase (FNR) module"/>
    <property type="match status" value="1"/>
</dbReference>
<feature type="transmembrane region" description="Helical" evidence="9">
    <location>
        <begin position="21"/>
        <end position="41"/>
    </location>
</feature>
<dbReference type="Proteomes" id="UP000008743">
    <property type="component" value="Unassembled WGS sequence"/>
</dbReference>
<keyword evidence="4" id="KW-0479">Metal-binding</keyword>
<accession>A0A0D2VX20</accession>
<dbReference type="GO" id="GO:0042554">
    <property type="term" value="P:superoxide anion generation"/>
    <property type="evidence" value="ECO:0007669"/>
    <property type="project" value="TreeGrafter"/>
</dbReference>
<dbReference type="InterPro" id="IPR000778">
    <property type="entry name" value="Cyt_b245_heavy_chain"/>
</dbReference>
<evidence type="ECO:0000256" key="5">
    <source>
        <dbReference type="ARBA" id="ARBA00022989"/>
    </source>
</evidence>
<dbReference type="PANTHER" id="PTHR11972">
    <property type="entry name" value="NADPH OXIDASE"/>
    <property type="match status" value="1"/>
</dbReference>
<keyword evidence="7" id="KW-0408">Iron</keyword>
<dbReference type="RefSeq" id="XP_004345248.1">
    <property type="nucleotide sequence ID" value="XM_004345198.2"/>
</dbReference>
<keyword evidence="6" id="KW-0560">Oxidoreductase</keyword>
<organism evidence="11 12">
    <name type="scientific">Capsaspora owczarzaki (strain ATCC 30864)</name>
    <dbReference type="NCBI Taxonomy" id="595528"/>
    <lineage>
        <taxon>Eukaryota</taxon>
        <taxon>Filasterea</taxon>
        <taxon>Capsaspora</taxon>
    </lineage>
</organism>
<dbReference type="InterPro" id="IPR013130">
    <property type="entry name" value="Fe3_Rdtase_TM_dom"/>
</dbReference>
<dbReference type="Gene3D" id="2.40.30.10">
    <property type="entry name" value="Translation factors"/>
    <property type="match status" value="1"/>
</dbReference>
<dbReference type="GO" id="GO:0016175">
    <property type="term" value="F:superoxide-generating NAD(P)H oxidase activity"/>
    <property type="evidence" value="ECO:0007669"/>
    <property type="project" value="TreeGrafter"/>
</dbReference>
<feature type="transmembrane region" description="Helical" evidence="9">
    <location>
        <begin position="67"/>
        <end position="90"/>
    </location>
</feature>
<dbReference type="SFLD" id="SFLDS00052">
    <property type="entry name" value="Ferric_Reductase_Domain"/>
    <property type="match status" value="1"/>
</dbReference>
<dbReference type="InterPro" id="IPR017927">
    <property type="entry name" value="FAD-bd_FR_type"/>
</dbReference>
<dbReference type="OrthoDB" id="167398at2759"/>
<keyword evidence="5 9" id="KW-1133">Transmembrane helix</keyword>
<feature type="transmembrane region" description="Helical" evidence="9">
    <location>
        <begin position="188"/>
        <end position="212"/>
    </location>
</feature>
<feature type="transmembrane region" description="Helical" evidence="9">
    <location>
        <begin position="153"/>
        <end position="176"/>
    </location>
</feature>
<keyword evidence="3 9" id="KW-0812">Transmembrane</keyword>
<evidence type="ECO:0000256" key="4">
    <source>
        <dbReference type="ARBA" id="ARBA00022723"/>
    </source>
</evidence>
<sequence>MVFGLPEGKAEWTKFLWNEGPALLFFVTWLCANIGLFFSTYSSYQTNEDYKCPHDIMGAGLSVARGAAMILNLNCALILLPVCRNLLSLVRGSIRLSFIRLLDHNITMHKLIAWTICLAAVVHTGAHFFNFLNLEKTGSLQCGGQPGTSAEDYAFATIAGSTGHIVVLVMFLMFTSSMSIIRRSYFEIFWYTHHLFVVFFVLLCIHGLGGLVKKRVVIDPTDPANDVYESQPPNFWKFVVGPFGVYLIERGLRFYRYTQNTIVQKVVQHPSKVVEIQLVRRGFHSKPGQYIFVHCPAVSWFEWHPFTLTSAPEEDFASVHIRVAGDWTTKFAEALGCNWSNKGDAGEIQASATLPRVAFDGPFGTASEDVFKYEVAVCVGTGIGVTPFASILKSIWYRLLNPSIQLKLRKVYFIWVCREKEAFEWFADLLEALEQQMEQQNLYDFLDARIYLTGELNSNEVRNVMLNDEEEADAITGLRAKTNFGRPQWGRIYEQLVQDHPSTNIGVFYCGPKVVAKELGRLSKQFTNPRPGGTIFNFNKENF</sequence>
<dbReference type="EMBL" id="KE346370">
    <property type="protein sequence ID" value="KJE96132.1"/>
    <property type="molecule type" value="Genomic_DNA"/>
</dbReference>
<dbReference type="GO" id="GO:0043020">
    <property type="term" value="C:NADPH oxidase complex"/>
    <property type="evidence" value="ECO:0007669"/>
    <property type="project" value="TreeGrafter"/>
</dbReference>
<dbReference type="PANTHER" id="PTHR11972:SF153">
    <property type="entry name" value="SUPEROXIDE-GENERATING NADPH OXIDASE HEAVY CHAIN SUBUNIT A"/>
    <property type="match status" value="1"/>
</dbReference>
<feature type="domain" description="FAD-binding FR-type" evidence="10">
    <location>
        <begin position="256"/>
        <end position="369"/>
    </location>
</feature>
<evidence type="ECO:0000256" key="6">
    <source>
        <dbReference type="ARBA" id="ARBA00023002"/>
    </source>
</evidence>
<evidence type="ECO:0000313" key="12">
    <source>
        <dbReference type="Proteomes" id="UP000008743"/>
    </source>
</evidence>
<dbReference type="InterPro" id="IPR017938">
    <property type="entry name" value="Riboflavin_synthase-like_b-brl"/>
</dbReference>
<comment type="subcellular location">
    <subcellularLocation>
        <location evidence="1">Membrane</location>
        <topology evidence="1">Multi-pass membrane protein</topology>
    </subcellularLocation>
</comment>
<dbReference type="InterPro" id="IPR039261">
    <property type="entry name" value="FNR_nucleotide-bd"/>
</dbReference>
<evidence type="ECO:0000256" key="8">
    <source>
        <dbReference type="ARBA" id="ARBA00023136"/>
    </source>
</evidence>
<dbReference type="SUPFAM" id="SSF63380">
    <property type="entry name" value="Riboflavin synthase domain-like"/>
    <property type="match status" value="1"/>
</dbReference>
<dbReference type="Pfam" id="PF01794">
    <property type="entry name" value="Ferric_reduct"/>
    <property type="match status" value="1"/>
</dbReference>
<name>A0A0D2VX20_CAPO3</name>
<dbReference type="eggNOG" id="KOG0039">
    <property type="taxonomic scope" value="Eukaryota"/>
</dbReference>
<protein>
    <submittedName>
        <fullName evidence="11">Nox1 protein</fullName>
    </submittedName>
</protein>
<dbReference type="STRING" id="595528.A0A0D2VX20"/>
<dbReference type="InterPro" id="IPR050369">
    <property type="entry name" value="RBOH/FRE"/>
</dbReference>
<dbReference type="InParanoid" id="A0A0D2VX20"/>
<dbReference type="PhylomeDB" id="A0A0D2VX20"/>
<evidence type="ECO:0000259" key="10">
    <source>
        <dbReference type="PROSITE" id="PS51384"/>
    </source>
</evidence>
<evidence type="ECO:0000256" key="3">
    <source>
        <dbReference type="ARBA" id="ARBA00022692"/>
    </source>
</evidence>
<dbReference type="SFLD" id="SFLDG01169">
    <property type="entry name" value="NADPH_oxidase_subgroup_(NOX)"/>
    <property type="match status" value="1"/>
</dbReference>
<keyword evidence="2" id="KW-0349">Heme</keyword>
<dbReference type="InterPro" id="IPR013121">
    <property type="entry name" value="Fe_red_NAD-bd_6"/>
</dbReference>
<reference evidence="12" key="1">
    <citation type="submission" date="2011-02" db="EMBL/GenBank/DDBJ databases">
        <title>The Genome Sequence of Capsaspora owczarzaki ATCC 30864.</title>
        <authorList>
            <person name="Russ C."/>
            <person name="Cuomo C."/>
            <person name="Burger G."/>
            <person name="Gray M.W."/>
            <person name="Holland P.W.H."/>
            <person name="King N."/>
            <person name="Lang F.B.F."/>
            <person name="Roger A.J."/>
            <person name="Ruiz-Trillo I."/>
            <person name="Young S.K."/>
            <person name="Zeng Q."/>
            <person name="Gargeya S."/>
            <person name="Alvarado L."/>
            <person name="Berlin A."/>
            <person name="Chapman S.B."/>
            <person name="Chen Z."/>
            <person name="Freedman E."/>
            <person name="Gellesch M."/>
            <person name="Goldberg J."/>
            <person name="Griggs A."/>
            <person name="Gujja S."/>
            <person name="Heilman E."/>
            <person name="Heiman D."/>
            <person name="Howarth C."/>
            <person name="Mehta T."/>
            <person name="Neiman D."/>
            <person name="Pearson M."/>
            <person name="Roberts A."/>
            <person name="Saif S."/>
            <person name="Shea T."/>
            <person name="Shenoy N."/>
            <person name="Sisk P."/>
            <person name="Stolte C."/>
            <person name="Sykes S."/>
            <person name="White J."/>
            <person name="Yandava C."/>
            <person name="Haas B."/>
            <person name="Nusbaum C."/>
            <person name="Birren B."/>
        </authorList>
    </citation>
    <scope>NUCLEOTIDE SEQUENCE</scope>
    <source>
        <strain evidence="12">ATCC 30864</strain>
    </source>
</reference>
<dbReference type="OMA" id="DENQAIH"/>
<evidence type="ECO:0000256" key="2">
    <source>
        <dbReference type="ARBA" id="ARBA00022617"/>
    </source>
</evidence>
<dbReference type="GO" id="GO:0006952">
    <property type="term" value="P:defense response"/>
    <property type="evidence" value="ECO:0007669"/>
    <property type="project" value="TreeGrafter"/>
</dbReference>
<dbReference type="Pfam" id="PF08022">
    <property type="entry name" value="FAD_binding_8"/>
    <property type="match status" value="1"/>
</dbReference>
<proteinExistence type="predicted"/>
<evidence type="ECO:0000256" key="1">
    <source>
        <dbReference type="ARBA" id="ARBA00004141"/>
    </source>
</evidence>
<evidence type="ECO:0000313" key="11">
    <source>
        <dbReference type="EMBL" id="KJE96132.1"/>
    </source>
</evidence>
<dbReference type="CDD" id="cd06186">
    <property type="entry name" value="NOX_Duox_like_FAD_NADP"/>
    <property type="match status" value="1"/>
</dbReference>
<dbReference type="SUPFAM" id="SSF52343">
    <property type="entry name" value="Ferredoxin reductase-like, C-terminal NADP-linked domain"/>
    <property type="match status" value="1"/>
</dbReference>
<dbReference type="AlphaFoldDB" id="A0A0D2VX20"/>
<dbReference type="FunFam" id="3.40.50.80:FF:000004">
    <property type="entry name" value="NADPH oxidase isoform 2"/>
    <property type="match status" value="1"/>
</dbReference>
<dbReference type="Pfam" id="PF08030">
    <property type="entry name" value="NAD_binding_6"/>
    <property type="match status" value="1"/>
</dbReference>
<dbReference type="FunCoup" id="A0A0D2VX20">
    <property type="interactions" value="137"/>
</dbReference>
<keyword evidence="8 9" id="KW-0472">Membrane</keyword>
<evidence type="ECO:0000256" key="7">
    <source>
        <dbReference type="ARBA" id="ARBA00023004"/>
    </source>
</evidence>
<evidence type="ECO:0000256" key="9">
    <source>
        <dbReference type="SAM" id="Phobius"/>
    </source>
</evidence>
<dbReference type="InterPro" id="IPR013112">
    <property type="entry name" value="FAD-bd_8"/>
</dbReference>
<dbReference type="SFLD" id="SFLDG01168">
    <property type="entry name" value="Ferric_reductase_subgroup_(FRE"/>
    <property type="match status" value="1"/>
</dbReference>
<gene>
    <name evidence="11" type="ORF">CAOG_006499</name>
</gene>
<keyword evidence="12" id="KW-1185">Reference proteome</keyword>
<dbReference type="PRINTS" id="PR00466">
    <property type="entry name" value="GP91PHOX"/>
</dbReference>
<dbReference type="GO" id="GO:0046872">
    <property type="term" value="F:metal ion binding"/>
    <property type="evidence" value="ECO:0007669"/>
    <property type="project" value="UniProtKB-KW"/>
</dbReference>